<name>A0A1E3PAU8_WICAA</name>
<comment type="similarity">
    <text evidence="1">Belongs to the ATG14 family.</text>
</comment>
<dbReference type="GO" id="GO:0000323">
    <property type="term" value="C:lytic vacuole"/>
    <property type="evidence" value="ECO:0007669"/>
    <property type="project" value="TreeGrafter"/>
</dbReference>
<feature type="region of interest" description="Disordered" evidence="5">
    <location>
        <begin position="27"/>
        <end position="52"/>
    </location>
</feature>
<evidence type="ECO:0000256" key="3">
    <source>
        <dbReference type="ARBA" id="ARBA00023054"/>
    </source>
</evidence>
<evidence type="ECO:0000256" key="2">
    <source>
        <dbReference type="ARBA" id="ARBA00013807"/>
    </source>
</evidence>
<dbReference type="Proteomes" id="UP000094112">
    <property type="component" value="Unassembled WGS sequence"/>
</dbReference>
<evidence type="ECO:0000256" key="4">
    <source>
        <dbReference type="SAM" id="Coils"/>
    </source>
</evidence>
<sequence>MSIRYDSTERRLRHVTGIYLRNLSTDSSIDGQQRRKSSTTTPTTPTKASRNTKEQIIGFETPLERQLHLQKLNNEKFLNVFCSLHFLNDKDENQCFYVSEVRDRSLNADFQEFSLSSLKNSKDQQFTLKVWSSNYRNPDSWKLLIDIDARLPNLLYINKTMDLINIDTKNSIFISLYDGVYLLPNEEFNLNEYLHLASNSTQLGNESKLKVVSFTYDLVLKLSKQIEETLEDSQSIDTFKIEKIKAAIEKQKELNKQRRQKLEELKKEKAKKLKEIEKRQSRSTISSEEFIKMKEEFSSSLIKHENVLQELLIERAKVTKIVAKIFPRDDIREWLNVRDFEILPEQLSQNELTKLINTNDKVVIEQINASFGYLCQIVYLLSHYLAIPLKYQVQPFGSTSYIIDKINFSMGSCY</sequence>
<dbReference type="RefSeq" id="XP_019041204.1">
    <property type="nucleotide sequence ID" value="XM_019184338.1"/>
</dbReference>
<evidence type="ECO:0000256" key="1">
    <source>
        <dbReference type="ARBA" id="ARBA00009574"/>
    </source>
</evidence>
<gene>
    <name evidence="6" type="ORF">WICANDRAFT_76177</name>
</gene>
<evidence type="ECO:0000256" key="5">
    <source>
        <dbReference type="SAM" id="MobiDB-lite"/>
    </source>
</evidence>
<dbReference type="AlphaFoldDB" id="A0A1E3PAU8"/>
<dbReference type="InterPro" id="IPR018791">
    <property type="entry name" value="UV_resistance/autophagy_Atg14"/>
</dbReference>
<evidence type="ECO:0000313" key="6">
    <source>
        <dbReference type="EMBL" id="ODQ61997.1"/>
    </source>
</evidence>
<evidence type="ECO:0000313" key="7">
    <source>
        <dbReference type="Proteomes" id="UP000094112"/>
    </source>
</evidence>
<dbReference type="GeneID" id="30201584"/>
<keyword evidence="7" id="KW-1185">Reference proteome</keyword>
<dbReference type="GO" id="GO:0005768">
    <property type="term" value="C:endosome"/>
    <property type="evidence" value="ECO:0007669"/>
    <property type="project" value="TreeGrafter"/>
</dbReference>
<dbReference type="Pfam" id="PF10186">
    <property type="entry name" value="ATG14"/>
    <property type="match status" value="1"/>
</dbReference>
<reference evidence="6 7" key="1">
    <citation type="journal article" date="2016" name="Proc. Natl. Acad. Sci. U.S.A.">
        <title>Comparative genomics of biotechnologically important yeasts.</title>
        <authorList>
            <person name="Riley R."/>
            <person name="Haridas S."/>
            <person name="Wolfe K.H."/>
            <person name="Lopes M.R."/>
            <person name="Hittinger C.T."/>
            <person name="Goeker M."/>
            <person name="Salamov A.A."/>
            <person name="Wisecaver J.H."/>
            <person name="Long T.M."/>
            <person name="Calvey C.H."/>
            <person name="Aerts A.L."/>
            <person name="Barry K.W."/>
            <person name="Choi C."/>
            <person name="Clum A."/>
            <person name="Coughlan A.Y."/>
            <person name="Deshpande S."/>
            <person name="Douglass A.P."/>
            <person name="Hanson S.J."/>
            <person name="Klenk H.-P."/>
            <person name="LaButti K.M."/>
            <person name="Lapidus A."/>
            <person name="Lindquist E.A."/>
            <person name="Lipzen A.M."/>
            <person name="Meier-Kolthoff J.P."/>
            <person name="Ohm R.A."/>
            <person name="Otillar R.P."/>
            <person name="Pangilinan J.L."/>
            <person name="Peng Y."/>
            <person name="Rokas A."/>
            <person name="Rosa C.A."/>
            <person name="Scheuner C."/>
            <person name="Sibirny A.A."/>
            <person name="Slot J.C."/>
            <person name="Stielow J.B."/>
            <person name="Sun H."/>
            <person name="Kurtzman C.P."/>
            <person name="Blackwell M."/>
            <person name="Grigoriev I.V."/>
            <person name="Jeffries T.W."/>
        </authorList>
    </citation>
    <scope>NUCLEOTIDE SEQUENCE [LARGE SCALE GENOMIC DNA]</scope>
    <source>
        <strain evidence="7">ATCC 58044 / CBS 1984 / NCYC 433 / NRRL Y-366-8</strain>
    </source>
</reference>
<dbReference type="EMBL" id="KV454208">
    <property type="protein sequence ID" value="ODQ61997.1"/>
    <property type="molecule type" value="Genomic_DNA"/>
</dbReference>
<feature type="compositionally biased region" description="Low complexity" evidence="5">
    <location>
        <begin position="38"/>
        <end position="47"/>
    </location>
</feature>
<dbReference type="STRING" id="683960.A0A1E3PAU8"/>
<organism evidence="6 7">
    <name type="scientific">Wickerhamomyces anomalus (strain ATCC 58044 / CBS 1984 / NCYC 433 / NRRL Y-366-8)</name>
    <name type="common">Yeast</name>
    <name type="synonym">Hansenula anomala</name>
    <dbReference type="NCBI Taxonomy" id="683960"/>
    <lineage>
        <taxon>Eukaryota</taxon>
        <taxon>Fungi</taxon>
        <taxon>Dikarya</taxon>
        <taxon>Ascomycota</taxon>
        <taxon>Saccharomycotina</taxon>
        <taxon>Saccharomycetes</taxon>
        <taxon>Phaffomycetales</taxon>
        <taxon>Wickerhamomycetaceae</taxon>
        <taxon>Wickerhamomyces</taxon>
    </lineage>
</organism>
<dbReference type="PANTHER" id="PTHR15157:SF5">
    <property type="entry name" value="UV RADIATION RESISTANCE-ASSOCIATED GENE PROTEIN"/>
    <property type="match status" value="1"/>
</dbReference>
<protein>
    <recommendedName>
        <fullName evidence="2">Autophagy-related protein 14</fullName>
    </recommendedName>
</protein>
<dbReference type="OrthoDB" id="72772at2759"/>
<dbReference type="GO" id="GO:0000149">
    <property type="term" value="F:SNARE binding"/>
    <property type="evidence" value="ECO:0007669"/>
    <property type="project" value="TreeGrafter"/>
</dbReference>
<accession>A0A1E3PAU8</accession>
<feature type="coiled-coil region" evidence="4">
    <location>
        <begin position="241"/>
        <end position="282"/>
    </location>
</feature>
<dbReference type="GO" id="GO:0032991">
    <property type="term" value="C:protein-containing complex"/>
    <property type="evidence" value="ECO:0007669"/>
    <property type="project" value="UniProtKB-ARBA"/>
</dbReference>
<proteinExistence type="inferred from homology"/>
<keyword evidence="3 4" id="KW-0175">Coiled coil</keyword>
<dbReference type="PANTHER" id="PTHR15157">
    <property type="entry name" value="UV RADIATION RESISTANCE-ASSOCIATED GENE PROTEIN"/>
    <property type="match status" value="1"/>
</dbReference>
<dbReference type="GO" id="GO:0035493">
    <property type="term" value="P:SNARE complex assembly"/>
    <property type="evidence" value="ECO:0007669"/>
    <property type="project" value="TreeGrafter"/>
</dbReference>